<proteinExistence type="predicted"/>
<evidence type="ECO:0000256" key="1">
    <source>
        <dbReference type="SAM" id="Phobius"/>
    </source>
</evidence>
<organism evidence="2 3">
    <name type="scientific">Cafeteria roenbergensis</name>
    <name type="common">Marine flagellate</name>
    <dbReference type="NCBI Taxonomy" id="33653"/>
    <lineage>
        <taxon>Eukaryota</taxon>
        <taxon>Sar</taxon>
        <taxon>Stramenopiles</taxon>
        <taxon>Bigyra</taxon>
        <taxon>Opalozoa</taxon>
        <taxon>Bicosoecida</taxon>
        <taxon>Cafeteriaceae</taxon>
        <taxon>Cafeteria</taxon>
    </lineage>
</organism>
<comment type="caution">
    <text evidence="2">The sequence shown here is derived from an EMBL/GenBank/DDBJ whole genome shotgun (WGS) entry which is preliminary data.</text>
</comment>
<feature type="transmembrane region" description="Helical" evidence="1">
    <location>
        <begin position="128"/>
        <end position="151"/>
    </location>
</feature>
<feature type="transmembrane region" description="Helical" evidence="1">
    <location>
        <begin position="328"/>
        <end position="349"/>
    </location>
</feature>
<protein>
    <submittedName>
        <fullName evidence="2">Uncharacterized protein</fullName>
    </submittedName>
</protein>
<keyword evidence="1" id="KW-0812">Transmembrane</keyword>
<reference evidence="2 3" key="1">
    <citation type="submission" date="2019-07" db="EMBL/GenBank/DDBJ databases">
        <title>Genomes of Cafeteria roenbergensis.</title>
        <authorList>
            <person name="Fischer M.G."/>
            <person name="Hackl T."/>
            <person name="Roman M."/>
        </authorList>
    </citation>
    <scope>NUCLEOTIDE SEQUENCE [LARGE SCALE GENOMIC DNA]</scope>
    <source>
        <strain evidence="2 3">BVI</strain>
    </source>
</reference>
<gene>
    <name evidence="2" type="ORF">FNF29_02747</name>
</gene>
<sequence>MASAMWSIGAPLPPLDAERARGFSTAVVLMTHARSPADVGAALGLGLSSGTPAGREWTASVGGEAQAMAGIQQAKALLRVNSRDHLLMVGYTVATAGAAVMLSMLAAVPVSRSGSESPARRMLASCSWVVSDRVMMVTLTCICVAAVLDVAETAICSTFLQYRAVPAAVAAWRRLSPTNALAMPEACSDWKALCDGGLAGTTDAARKLPALARSSDDALFGWLFVAGRCRSLAFAGAWGALGLRLLAAAATEVPRGRAARVDRRLARCGWTVALVSKARRWTPAALLLGGAALLLAGASVSLAERSFPGHLGGAGVAISNAGDTWAEAGILVASGGLALVCVASLLVWWQATSARATGGEGPELVDVT</sequence>
<name>A0A5A8CNP8_CAFRO</name>
<keyword evidence="1" id="KW-0472">Membrane</keyword>
<feature type="transmembrane region" description="Helical" evidence="1">
    <location>
        <begin position="86"/>
        <end position="108"/>
    </location>
</feature>
<evidence type="ECO:0000313" key="2">
    <source>
        <dbReference type="EMBL" id="KAA0154127.1"/>
    </source>
</evidence>
<keyword evidence="3" id="KW-1185">Reference proteome</keyword>
<evidence type="ECO:0000313" key="3">
    <source>
        <dbReference type="Proteomes" id="UP000323011"/>
    </source>
</evidence>
<dbReference type="Proteomes" id="UP000323011">
    <property type="component" value="Unassembled WGS sequence"/>
</dbReference>
<dbReference type="EMBL" id="VLTN01000013">
    <property type="protein sequence ID" value="KAA0154127.1"/>
    <property type="molecule type" value="Genomic_DNA"/>
</dbReference>
<dbReference type="AlphaFoldDB" id="A0A5A8CNP8"/>
<keyword evidence="1" id="KW-1133">Transmembrane helix</keyword>
<accession>A0A5A8CNP8</accession>
<feature type="transmembrane region" description="Helical" evidence="1">
    <location>
        <begin position="284"/>
        <end position="303"/>
    </location>
</feature>